<dbReference type="EMBL" id="VCAZ01000251">
    <property type="protein sequence ID" value="TTO15646.1"/>
    <property type="molecule type" value="Genomic_DNA"/>
</dbReference>
<organism evidence="2 3">
    <name type="scientific">Bagarius yarrelli</name>
    <name type="common">Goonch</name>
    <name type="synonym">Bagrus yarrelli</name>
    <dbReference type="NCBI Taxonomy" id="175774"/>
    <lineage>
        <taxon>Eukaryota</taxon>
        <taxon>Metazoa</taxon>
        <taxon>Chordata</taxon>
        <taxon>Craniata</taxon>
        <taxon>Vertebrata</taxon>
        <taxon>Euteleostomi</taxon>
        <taxon>Actinopterygii</taxon>
        <taxon>Neopterygii</taxon>
        <taxon>Teleostei</taxon>
        <taxon>Ostariophysi</taxon>
        <taxon>Siluriformes</taxon>
        <taxon>Sisoridae</taxon>
        <taxon>Sisorinae</taxon>
        <taxon>Bagarius</taxon>
    </lineage>
</organism>
<keyword evidence="3" id="KW-1185">Reference proteome</keyword>
<evidence type="ECO:0000313" key="2">
    <source>
        <dbReference type="EMBL" id="TTO15646.1"/>
    </source>
</evidence>
<feature type="region of interest" description="Disordered" evidence="1">
    <location>
        <begin position="140"/>
        <end position="176"/>
    </location>
</feature>
<proteinExistence type="predicted"/>
<accession>A0A556VTX5</accession>
<name>A0A556VTX5_BAGYA</name>
<comment type="caution">
    <text evidence="2">The sequence shown here is derived from an EMBL/GenBank/DDBJ whole genome shotgun (WGS) entry which is preliminary data.</text>
</comment>
<dbReference type="Proteomes" id="UP000319801">
    <property type="component" value="Unassembled WGS sequence"/>
</dbReference>
<sequence>MPATIIKTDLNENVKTFNYHEAEAQHEICTPDLGFHNGFASSAEQPLIRRSLRRSSTRRSYRQINNYDMMQSMSKNYSTYNADDLHIRQALLIQIDQRLLQLQNSQEELGDYNPHCYADEGEVETGWRVDAETDLLRTDPVQSEDTPVRPTASGTTCPTRRAGSGSARCDAGKDKPSPRFRVVKGYAATAGRALVITLSNDDFPALGNPT</sequence>
<evidence type="ECO:0000313" key="3">
    <source>
        <dbReference type="Proteomes" id="UP000319801"/>
    </source>
</evidence>
<dbReference type="AlphaFoldDB" id="A0A556VTX5"/>
<reference evidence="2 3" key="1">
    <citation type="journal article" date="2019" name="Genome Biol. Evol.">
        <title>Whole-Genome Sequencing of the Giant Devil Catfish, Bagarius yarrelli.</title>
        <authorList>
            <person name="Jiang W."/>
            <person name="Lv Y."/>
            <person name="Cheng L."/>
            <person name="Yang K."/>
            <person name="Chao B."/>
            <person name="Wang X."/>
            <person name="Li Y."/>
            <person name="Pan X."/>
            <person name="You X."/>
            <person name="Zhang Y."/>
            <person name="Yang J."/>
            <person name="Li J."/>
            <person name="Zhang X."/>
            <person name="Liu S."/>
            <person name="Sun C."/>
            <person name="Yang J."/>
            <person name="Shi Q."/>
        </authorList>
    </citation>
    <scope>NUCLEOTIDE SEQUENCE [LARGE SCALE GENOMIC DNA]</scope>
    <source>
        <strain evidence="2">JWS20170419001</strain>
        <tissue evidence="2">Muscle</tissue>
    </source>
</reference>
<evidence type="ECO:0000256" key="1">
    <source>
        <dbReference type="SAM" id="MobiDB-lite"/>
    </source>
</evidence>
<gene>
    <name evidence="2" type="ORF">Baya_15882</name>
</gene>
<protein>
    <submittedName>
        <fullName evidence="2">Uncharacterized protein</fullName>
    </submittedName>
</protein>